<dbReference type="PANTHER" id="PTHR30619">
    <property type="entry name" value="DNA INTERNALIZATION/COMPETENCE PROTEIN COMEC/REC2"/>
    <property type="match status" value="1"/>
</dbReference>
<gene>
    <name evidence="9" type="ORF">SAMN06265379_11032</name>
</gene>
<sequence length="678" mass="76501">MKSINYSAIPFVRLLFALLAGRIFSSYVHIPALYYVIVFVLALLGLVFIYYSARMGFARQWTVGAVLTLMLFALGMVNRPHYIFDASLTNSRHVYCAVVKKVLKDAEDKQSVIVKCMPADTVLNCYFSALLYVRNNDGETGLLPGDKLAFEGRLSPLQRTGNPFAFEYADYMHNKGIEGQFYLHASQLQRMGSVKTLSRFFYLTREKADRKLKRLKLGKAQFGIVSALVLGDKSMLDHQTKTYFSNAGAIHILSVSGLHVGIIYLMLTFFMGRIGKGALSMVKVSIVIIGLWFYAAIAGMSPSVFRATLMFSIFVISKFISHRYNIYHSMAIAAFIILIINPDTALHAGFWLSFLAVASIVYFYPKISAGLYFSSPWAKYLWGLFSVSLSAQIGTAPLAIYLFGFFPTWFVVSNFLVIPVLPLVLTGALLVVLLPYSFIVVQLIVEPLTAMVNYLMEVTQWVGSLPNATFVGLQLSFYQVVLLYATLVLYVIWQQRKAGRYLIYTLFLLCFSMFSVLASSYHKYHQQYLVVHQINGKTAVMRSDGITGDCWVNQPLDTKEYSYALKPFVLNRELKVFRQHTMDSVVLCPVAGSHYNMMVVNGDADLQPSLLNKTDVIVLTSKIPSYQIKELLKKMKRQKLVFDSSFSPAQCRYYQRQLKNSGLNPHFVSLHGAFVLIN</sequence>
<evidence type="ECO:0000256" key="1">
    <source>
        <dbReference type="ARBA" id="ARBA00004651"/>
    </source>
</evidence>
<dbReference type="OrthoDB" id="9761531at2"/>
<dbReference type="NCBIfam" id="TIGR00360">
    <property type="entry name" value="ComEC_N-term"/>
    <property type="match status" value="1"/>
</dbReference>
<dbReference type="Pfam" id="PF13567">
    <property type="entry name" value="DUF4131"/>
    <property type="match status" value="1"/>
</dbReference>
<evidence type="ECO:0000259" key="8">
    <source>
        <dbReference type="Pfam" id="PF13567"/>
    </source>
</evidence>
<organism evidence="9 10">
    <name type="scientific">Saccharicrinis carchari</name>
    <dbReference type="NCBI Taxonomy" id="1168039"/>
    <lineage>
        <taxon>Bacteria</taxon>
        <taxon>Pseudomonadati</taxon>
        <taxon>Bacteroidota</taxon>
        <taxon>Bacteroidia</taxon>
        <taxon>Marinilabiliales</taxon>
        <taxon>Marinilabiliaceae</taxon>
        <taxon>Saccharicrinis</taxon>
    </lineage>
</organism>
<name>A0A521EP85_SACCC</name>
<feature type="transmembrane region" description="Helical" evidence="6">
    <location>
        <begin position="277"/>
        <end position="297"/>
    </location>
</feature>
<evidence type="ECO:0000256" key="4">
    <source>
        <dbReference type="ARBA" id="ARBA00022989"/>
    </source>
</evidence>
<dbReference type="EMBL" id="FXTB01000010">
    <property type="protein sequence ID" value="SMO85726.1"/>
    <property type="molecule type" value="Genomic_DNA"/>
</dbReference>
<dbReference type="Proteomes" id="UP000319040">
    <property type="component" value="Unassembled WGS sequence"/>
</dbReference>
<feature type="domain" description="ComEC/Rec2-related protein" evidence="7">
    <location>
        <begin position="228"/>
        <end position="496"/>
    </location>
</feature>
<dbReference type="PANTHER" id="PTHR30619:SF1">
    <property type="entry name" value="RECOMBINATION PROTEIN 2"/>
    <property type="match status" value="1"/>
</dbReference>
<dbReference type="Pfam" id="PF03772">
    <property type="entry name" value="Competence"/>
    <property type="match status" value="1"/>
</dbReference>
<evidence type="ECO:0000259" key="7">
    <source>
        <dbReference type="Pfam" id="PF03772"/>
    </source>
</evidence>
<proteinExistence type="predicted"/>
<keyword evidence="5 6" id="KW-0472">Membrane</keyword>
<feature type="transmembrane region" description="Helical" evidence="6">
    <location>
        <begin position="501"/>
        <end position="521"/>
    </location>
</feature>
<keyword evidence="3 6" id="KW-0812">Transmembrane</keyword>
<accession>A0A521EP85</accession>
<keyword evidence="2" id="KW-1003">Cell membrane</keyword>
<evidence type="ECO:0000256" key="2">
    <source>
        <dbReference type="ARBA" id="ARBA00022475"/>
    </source>
</evidence>
<dbReference type="RefSeq" id="WP_142534357.1">
    <property type="nucleotide sequence ID" value="NZ_FXTB01000010.1"/>
</dbReference>
<evidence type="ECO:0000256" key="3">
    <source>
        <dbReference type="ARBA" id="ARBA00022692"/>
    </source>
</evidence>
<feature type="transmembrane region" description="Helical" evidence="6">
    <location>
        <begin position="476"/>
        <end position="494"/>
    </location>
</feature>
<reference evidence="9 10" key="1">
    <citation type="submission" date="2017-05" db="EMBL/GenBank/DDBJ databases">
        <authorList>
            <person name="Varghese N."/>
            <person name="Submissions S."/>
        </authorList>
    </citation>
    <scope>NUCLEOTIDE SEQUENCE [LARGE SCALE GENOMIC DNA]</scope>
    <source>
        <strain evidence="9 10">DSM 27040</strain>
    </source>
</reference>
<evidence type="ECO:0000313" key="9">
    <source>
        <dbReference type="EMBL" id="SMO85726.1"/>
    </source>
</evidence>
<feature type="transmembrane region" description="Helical" evidence="6">
    <location>
        <begin position="6"/>
        <end position="25"/>
    </location>
</feature>
<evidence type="ECO:0000313" key="10">
    <source>
        <dbReference type="Proteomes" id="UP000319040"/>
    </source>
</evidence>
<feature type="transmembrane region" description="Helical" evidence="6">
    <location>
        <begin position="325"/>
        <end position="342"/>
    </location>
</feature>
<feature type="transmembrane region" description="Helical" evidence="6">
    <location>
        <begin position="248"/>
        <end position="270"/>
    </location>
</feature>
<evidence type="ECO:0000256" key="6">
    <source>
        <dbReference type="SAM" id="Phobius"/>
    </source>
</evidence>
<dbReference type="GO" id="GO:0005886">
    <property type="term" value="C:plasma membrane"/>
    <property type="evidence" value="ECO:0007669"/>
    <property type="project" value="UniProtKB-SubCell"/>
</dbReference>
<feature type="domain" description="DUF4131" evidence="8">
    <location>
        <begin position="30"/>
        <end position="187"/>
    </location>
</feature>
<comment type="subcellular location">
    <subcellularLocation>
        <location evidence="1">Cell membrane</location>
        <topology evidence="1">Multi-pass membrane protein</topology>
    </subcellularLocation>
</comment>
<dbReference type="AlphaFoldDB" id="A0A521EP85"/>
<feature type="transmembrane region" description="Helical" evidence="6">
    <location>
        <begin position="32"/>
        <end position="51"/>
    </location>
</feature>
<protein>
    <submittedName>
        <fullName evidence="9">Competence protein ComEC</fullName>
    </submittedName>
</protein>
<feature type="transmembrane region" description="Helical" evidence="6">
    <location>
        <begin position="409"/>
        <end position="431"/>
    </location>
</feature>
<feature type="transmembrane region" description="Helical" evidence="6">
    <location>
        <begin position="377"/>
        <end position="403"/>
    </location>
</feature>
<keyword evidence="4 6" id="KW-1133">Transmembrane helix</keyword>
<evidence type="ECO:0000256" key="5">
    <source>
        <dbReference type="ARBA" id="ARBA00023136"/>
    </source>
</evidence>
<dbReference type="InterPro" id="IPR025405">
    <property type="entry name" value="DUF4131"/>
</dbReference>
<keyword evidence="10" id="KW-1185">Reference proteome</keyword>
<dbReference type="InterPro" id="IPR052159">
    <property type="entry name" value="Competence_DNA_uptake"/>
</dbReference>
<feature type="transmembrane region" description="Helical" evidence="6">
    <location>
        <begin position="438"/>
        <end position="456"/>
    </location>
</feature>
<feature type="transmembrane region" description="Helical" evidence="6">
    <location>
        <begin position="348"/>
        <end position="365"/>
    </location>
</feature>
<dbReference type="InterPro" id="IPR004477">
    <property type="entry name" value="ComEC_N"/>
</dbReference>
<feature type="transmembrane region" description="Helical" evidence="6">
    <location>
        <begin position="57"/>
        <end position="77"/>
    </location>
</feature>